<dbReference type="Proteomes" id="UP000323720">
    <property type="component" value="Unassembled WGS sequence"/>
</dbReference>
<dbReference type="CDD" id="cd07812">
    <property type="entry name" value="SRPBCC"/>
    <property type="match status" value="1"/>
</dbReference>
<name>A0A5D0RFV7_9FLAO</name>
<comment type="caution">
    <text evidence="1">The sequence shown here is derived from an EMBL/GenBank/DDBJ whole genome shotgun (WGS) entry which is preliminary data.</text>
</comment>
<proteinExistence type="predicted"/>
<dbReference type="RefSeq" id="WP_148403331.1">
    <property type="nucleotide sequence ID" value="NZ_VSKK01000001.1"/>
</dbReference>
<dbReference type="OrthoDB" id="411301at2"/>
<keyword evidence="2" id="KW-1185">Reference proteome</keyword>
<protein>
    <submittedName>
        <fullName evidence="1">SRPBCC family protein</fullName>
    </submittedName>
</protein>
<gene>
    <name evidence="1" type="ORF">ES674_07530</name>
</gene>
<dbReference type="AlphaFoldDB" id="A0A5D0RFV7"/>
<evidence type="ECO:0000313" key="1">
    <source>
        <dbReference type="EMBL" id="TYB79598.1"/>
    </source>
</evidence>
<dbReference type="Gene3D" id="3.30.530.20">
    <property type="match status" value="1"/>
</dbReference>
<dbReference type="SUPFAM" id="SSF55961">
    <property type="entry name" value="Bet v1-like"/>
    <property type="match status" value="1"/>
</dbReference>
<organism evidence="1 2">
    <name type="scientific">Bizionia myxarmorum</name>
    <dbReference type="NCBI Taxonomy" id="291186"/>
    <lineage>
        <taxon>Bacteria</taxon>
        <taxon>Pseudomonadati</taxon>
        <taxon>Bacteroidota</taxon>
        <taxon>Flavobacteriia</taxon>
        <taxon>Flavobacteriales</taxon>
        <taxon>Flavobacteriaceae</taxon>
        <taxon>Bizionia</taxon>
    </lineage>
</organism>
<accession>A0A5D0RFV7</accession>
<reference evidence="1 2" key="1">
    <citation type="submission" date="2019-08" db="EMBL/GenBank/DDBJ databases">
        <title>Genomes of Antarctic Bizionia species.</title>
        <authorList>
            <person name="Bowman J.P."/>
        </authorList>
    </citation>
    <scope>NUCLEOTIDE SEQUENCE [LARGE SCALE GENOMIC DNA]</scope>
    <source>
        <strain evidence="1 2">ADA-4</strain>
    </source>
</reference>
<sequence length="150" mass="17589">MTCTNEIIINCNLESCIKKLNNPKNLTRWQRGLVNFDFISGVPGRTGSKMQLHYIFNKKDFFLTQTISKSDFPHLLYMELESKGLYTIQKNYFKEVAENKTVWTSTNEFIPTTLKMRVLLLLMPKTFKKQSAIYLKDFKNFVENNVSVQN</sequence>
<dbReference type="InterPro" id="IPR023393">
    <property type="entry name" value="START-like_dom_sf"/>
</dbReference>
<dbReference type="EMBL" id="VSKK01000001">
    <property type="protein sequence ID" value="TYB79598.1"/>
    <property type="molecule type" value="Genomic_DNA"/>
</dbReference>
<evidence type="ECO:0000313" key="2">
    <source>
        <dbReference type="Proteomes" id="UP000323720"/>
    </source>
</evidence>